<dbReference type="EMBL" id="LJIG01000965">
    <property type="protein sequence ID" value="KRT85975.1"/>
    <property type="molecule type" value="Genomic_DNA"/>
</dbReference>
<dbReference type="AlphaFoldDB" id="A0A0T6BGF7"/>
<evidence type="ECO:0008006" key="3">
    <source>
        <dbReference type="Google" id="ProtNLM"/>
    </source>
</evidence>
<dbReference type="OrthoDB" id="8187668at2759"/>
<evidence type="ECO:0000313" key="2">
    <source>
        <dbReference type="Proteomes" id="UP000051574"/>
    </source>
</evidence>
<name>A0A0T6BGF7_9SCAR</name>
<reference evidence="1 2" key="1">
    <citation type="submission" date="2015-09" db="EMBL/GenBank/DDBJ databases">
        <title>Draft genome of the scarab beetle Oryctes borbonicus.</title>
        <authorList>
            <person name="Meyer J.M."/>
            <person name="Markov G.V."/>
            <person name="Baskaran P."/>
            <person name="Herrmann M."/>
            <person name="Sommer R.J."/>
            <person name="Roedelsperger C."/>
        </authorList>
    </citation>
    <scope>NUCLEOTIDE SEQUENCE [LARGE SCALE GENOMIC DNA]</scope>
    <source>
        <strain evidence="1">OB123</strain>
        <tissue evidence="1">Whole animal</tissue>
    </source>
</reference>
<keyword evidence="2" id="KW-1185">Reference proteome</keyword>
<sequence length="180" mass="20565">MDSVLNSVNTALTSSNKTVLEIPALTFYIGNEKSRRICNTGIGRLENLSFKRIEDIGFYECDNIQHVYGYIRLTDFQFNYPSFTVNDEIGDKGSIEVGAYRNKIFVRLSIQKVNDLFKMEVDKVQAVKILDIDFNTNNLERIAGYFGQLQDCILGIIYGTVFPLLEQTLQRELTRAITNI</sequence>
<protein>
    <recommendedName>
        <fullName evidence="3">Hemolymph juvenile hormone-binding protein</fullName>
    </recommendedName>
</protein>
<dbReference type="Proteomes" id="UP000051574">
    <property type="component" value="Unassembled WGS sequence"/>
</dbReference>
<accession>A0A0T6BGF7</accession>
<organism evidence="1 2">
    <name type="scientific">Oryctes borbonicus</name>
    <dbReference type="NCBI Taxonomy" id="1629725"/>
    <lineage>
        <taxon>Eukaryota</taxon>
        <taxon>Metazoa</taxon>
        <taxon>Ecdysozoa</taxon>
        <taxon>Arthropoda</taxon>
        <taxon>Hexapoda</taxon>
        <taxon>Insecta</taxon>
        <taxon>Pterygota</taxon>
        <taxon>Neoptera</taxon>
        <taxon>Endopterygota</taxon>
        <taxon>Coleoptera</taxon>
        <taxon>Polyphaga</taxon>
        <taxon>Scarabaeiformia</taxon>
        <taxon>Scarabaeidae</taxon>
        <taxon>Dynastinae</taxon>
        <taxon>Oryctes</taxon>
    </lineage>
</organism>
<proteinExistence type="predicted"/>
<gene>
    <name evidence="1" type="ORF">AMK59_2061</name>
</gene>
<comment type="caution">
    <text evidence="1">The sequence shown here is derived from an EMBL/GenBank/DDBJ whole genome shotgun (WGS) entry which is preliminary data.</text>
</comment>
<evidence type="ECO:0000313" key="1">
    <source>
        <dbReference type="EMBL" id="KRT85975.1"/>
    </source>
</evidence>